<organism evidence="2 3">
    <name type="scientific">Saccharobesus litoralis</name>
    <dbReference type="NCBI Taxonomy" id="2172099"/>
    <lineage>
        <taxon>Bacteria</taxon>
        <taxon>Pseudomonadati</taxon>
        <taxon>Pseudomonadota</taxon>
        <taxon>Gammaproteobacteria</taxon>
        <taxon>Alteromonadales</taxon>
        <taxon>Alteromonadaceae</taxon>
        <taxon>Saccharobesus</taxon>
    </lineage>
</organism>
<sequence length="102" mass="11632">MLNPVLYLFGLTLIGFCLLSLSLPRHYQQVTHRQCQLTNKAKLIYRWLGYSAMGLAIVIAVWHWGGTLGLVYWCGLATLACWLISLVLSYRPHLLRLLVFGL</sequence>
<reference evidence="2 3" key="1">
    <citation type="submission" date="2018-01" db="EMBL/GenBank/DDBJ databases">
        <title>Genome sequence of a Cantenovulum-like bacteria.</title>
        <authorList>
            <person name="Tan W.R."/>
            <person name="Lau N.-S."/>
            <person name="Go F."/>
            <person name="Amirul A.-A.A."/>
        </authorList>
    </citation>
    <scope>NUCLEOTIDE SEQUENCE [LARGE SCALE GENOMIC DNA]</scope>
    <source>
        <strain evidence="2 3">CCB-QB4</strain>
    </source>
</reference>
<gene>
    <name evidence="2" type="ORF">C2869_06690</name>
</gene>
<evidence type="ECO:0008006" key="4">
    <source>
        <dbReference type="Google" id="ProtNLM"/>
    </source>
</evidence>
<dbReference type="KEGG" id="cate:C2869_06690"/>
<dbReference type="EMBL" id="CP026604">
    <property type="protein sequence ID" value="AWB66144.1"/>
    <property type="molecule type" value="Genomic_DNA"/>
</dbReference>
<feature type="transmembrane region" description="Helical" evidence="1">
    <location>
        <begin position="70"/>
        <end position="90"/>
    </location>
</feature>
<dbReference type="Proteomes" id="UP000244441">
    <property type="component" value="Chromosome"/>
</dbReference>
<protein>
    <recommendedName>
        <fullName evidence="4">DUF3325 domain-containing protein</fullName>
    </recommendedName>
</protein>
<feature type="transmembrane region" description="Helical" evidence="1">
    <location>
        <begin position="44"/>
        <end position="64"/>
    </location>
</feature>
<evidence type="ECO:0000313" key="2">
    <source>
        <dbReference type="EMBL" id="AWB66144.1"/>
    </source>
</evidence>
<keyword evidence="1" id="KW-0812">Transmembrane</keyword>
<dbReference type="OrthoDB" id="6313443at2"/>
<dbReference type="InterPro" id="IPR021762">
    <property type="entry name" value="DUF3325"/>
</dbReference>
<dbReference type="Pfam" id="PF11804">
    <property type="entry name" value="DUF3325"/>
    <property type="match status" value="1"/>
</dbReference>
<dbReference type="AlphaFoldDB" id="A0A2S0VPL1"/>
<dbReference type="RefSeq" id="WP_108602216.1">
    <property type="nucleotide sequence ID" value="NZ_CP026604.1"/>
</dbReference>
<keyword evidence="3" id="KW-1185">Reference proteome</keyword>
<name>A0A2S0VPL1_9ALTE</name>
<accession>A0A2S0VPL1</accession>
<keyword evidence="1" id="KW-1133">Transmembrane helix</keyword>
<evidence type="ECO:0000256" key="1">
    <source>
        <dbReference type="SAM" id="Phobius"/>
    </source>
</evidence>
<evidence type="ECO:0000313" key="3">
    <source>
        <dbReference type="Proteomes" id="UP000244441"/>
    </source>
</evidence>
<feature type="transmembrane region" description="Helical" evidence="1">
    <location>
        <begin position="6"/>
        <end position="23"/>
    </location>
</feature>
<proteinExistence type="predicted"/>
<keyword evidence="1" id="KW-0472">Membrane</keyword>